<dbReference type="InterPro" id="IPR008928">
    <property type="entry name" value="6-hairpin_glycosidase_sf"/>
</dbReference>
<dbReference type="GO" id="GO:0016787">
    <property type="term" value="F:hydrolase activity"/>
    <property type="evidence" value="ECO:0007669"/>
    <property type="project" value="UniProtKB-KW"/>
</dbReference>
<gene>
    <name evidence="2" type="ORF">CLV25_10127</name>
</gene>
<dbReference type="AlphaFoldDB" id="A0A4R2EU45"/>
<reference evidence="2 3" key="1">
    <citation type="submission" date="2019-03" db="EMBL/GenBank/DDBJ databases">
        <title>Genomic Encyclopedia of Archaeal and Bacterial Type Strains, Phase II (KMG-II): from individual species to whole genera.</title>
        <authorList>
            <person name="Goeker M."/>
        </authorList>
    </citation>
    <scope>NUCLEOTIDE SEQUENCE [LARGE SCALE GENOMIC DNA]</scope>
    <source>
        <strain evidence="2 3">RL-C</strain>
    </source>
</reference>
<proteinExistence type="predicted"/>
<dbReference type="InterPro" id="IPR010905">
    <property type="entry name" value="Glyco_hydro_88"/>
</dbReference>
<evidence type="ECO:0000313" key="2">
    <source>
        <dbReference type="EMBL" id="TCN72809.1"/>
    </source>
</evidence>
<evidence type="ECO:0000256" key="1">
    <source>
        <dbReference type="ARBA" id="ARBA00022801"/>
    </source>
</evidence>
<dbReference type="InterPro" id="IPR052043">
    <property type="entry name" value="PolySaccharide_Degr_Enz"/>
</dbReference>
<protein>
    <submittedName>
        <fullName evidence="2">Unsaturated rhamnogalacturonyl hydrolase</fullName>
    </submittedName>
</protein>
<evidence type="ECO:0000313" key="3">
    <source>
        <dbReference type="Proteomes" id="UP000294830"/>
    </source>
</evidence>
<name>A0A4R2EU45_9BACT</name>
<dbReference type="PANTHER" id="PTHR33886:SF8">
    <property type="entry name" value="UNSATURATED RHAMNOGALACTURONAN HYDROLASE (EUROFUNG)"/>
    <property type="match status" value="1"/>
</dbReference>
<keyword evidence="3" id="KW-1185">Reference proteome</keyword>
<keyword evidence="1 2" id="KW-0378">Hydrolase</keyword>
<dbReference type="EMBL" id="SLWB01000001">
    <property type="protein sequence ID" value="TCN72809.1"/>
    <property type="molecule type" value="Genomic_DNA"/>
</dbReference>
<dbReference type="InterPro" id="IPR012341">
    <property type="entry name" value="6hp_glycosidase-like_sf"/>
</dbReference>
<accession>A0A4R2EU45</accession>
<sequence>MAYGVVLAIVVGIVLPSTAAKPKKKCTRYSVLMGQSEMKRHKELWMADFVSEPKWDYTQGLMALAMLQLADSTGDKHFFDYAKGFADKFINESGDIATYKLEEYNIDRVNPGKFLVYLYRQTKVEKYKKAVDLLRHQFDTHPRTSEGGFWHKKIYTSQMWLDGLYMGAPFYALYANEYNRPDDFADAIRQFELVNKYTYDRLTGLNYHGWDEQKQQGWANKETGCSPNFWGRAMGWYAMGLVDALSSIPSDYPGREKLLSILNQVAAGVKKYQDTETGVWYQVLDQGDRQGNYLEATASSMFVYALYKGVRLGYLDKSYLEVAKKGYKGILNQFIVKNSDGTISLTSCCAVAGLGGKNPYRDGSYEYYINEQKRDNDPKGVGPFIMASLEVESICDRKR</sequence>
<dbReference type="Proteomes" id="UP000294830">
    <property type="component" value="Unassembled WGS sequence"/>
</dbReference>
<organism evidence="2 3">
    <name type="scientific">Acetobacteroides hydrogenigenes</name>
    <dbReference type="NCBI Taxonomy" id="979970"/>
    <lineage>
        <taxon>Bacteria</taxon>
        <taxon>Pseudomonadati</taxon>
        <taxon>Bacteroidota</taxon>
        <taxon>Bacteroidia</taxon>
        <taxon>Bacteroidales</taxon>
        <taxon>Rikenellaceae</taxon>
        <taxon>Acetobacteroides</taxon>
    </lineage>
</organism>
<comment type="caution">
    <text evidence="2">The sequence shown here is derived from an EMBL/GenBank/DDBJ whole genome shotgun (WGS) entry which is preliminary data.</text>
</comment>
<dbReference type="PANTHER" id="PTHR33886">
    <property type="entry name" value="UNSATURATED RHAMNOGALACTURONAN HYDROLASE (EUROFUNG)"/>
    <property type="match status" value="1"/>
</dbReference>
<dbReference type="Pfam" id="PF07470">
    <property type="entry name" value="Glyco_hydro_88"/>
    <property type="match status" value="1"/>
</dbReference>
<dbReference type="GO" id="GO:0005975">
    <property type="term" value="P:carbohydrate metabolic process"/>
    <property type="evidence" value="ECO:0007669"/>
    <property type="project" value="InterPro"/>
</dbReference>
<dbReference type="Gene3D" id="1.50.10.10">
    <property type="match status" value="1"/>
</dbReference>
<dbReference type="SUPFAM" id="SSF48208">
    <property type="entry name" value="Six-hairpin glycosidases"/>
    <property type="match status" value="1"/>
</dbReference>